<evidence type="ECO:0000313" key="1">
    <source>
        <dbReference type="EnsemblMetazoa" id="GPPI051547-PA"/>
    </source>
</evidence>
<evidence type="ECO:0000313" key="2">
    <source>
        <dbReference type="Proteomes" id="UP000092460"/>
    </source>
</evidence>
<dbReference type="EnsemblMetazoa" id="GPPI051547-RA">
    <property type="protein sequence ID" value="GPPI051547-PA"/>
    <property type="gene ID" value="GPPI051547"/>
</dbReference>
<dbReference type="VEuPathDB" id="VectorBase:GPPI051547"/>
<dbReference type="EMBL" id="JXJN01029996">
    <property type="status" value="NOT_ANNOTATED_CDS"/>
    <property type="molecule type" value="Genomic_DNA"/>
</dbReference>
<accession>A0A1B0C7Q4</accession>
<protein>
    <submittedName>
        <fullName evidence="1">Uncharacterized protein</fullName>
    </submittedName>
</protein>
<dbReference type="AlphaFoldDB" id="A0A1B0C7Q4"/>
<name>A0A1B0C7Q4_9MUSC</name>
<keyword evidence="2" id="KW-1185">Reference proteome</keyword>
<reference evidence="1" key="2">
    <citation type="submission" date="2020-05" db="UniProtKB">
        <authorList>
            <consortium name="EnsemblMetazoa"/>
        </authorList>
    </citation>
    <scope>IDENTIFICATION</scope>
    <source>
        <strain evidence="1">IAEA</strain>
    </source>
</reference>
<dbReference type="Proteomes" id="UP000092460">
    <property type="component" value="Unassembled WGS sequence"/>
</dbReference>
<reference evidence="2" key="1">
    <citation type="submission" date="2015-01" db="EMBL/GenBank/DDBJ databases">
        <authorList>
            <person name="Aksoy S."/>
            <person name="Warren W."/>
            <person name="Wilson R.K."/>
        </authorList>
    </citation>
    <scope>NUCLEOTIDE SEQUENCE [LARGE SCALE GENOMIC DNA]</scope>
    <source>
        <strain evidence="2">IAEA</strain>
    </source>
</reference>
<dbReference type="EMBL" id="JXJN01029997">
    <property type="status" value="NOT_ANNOTATED_CDS"/>
    <property type="molecule type" value="Genomic_DNA"/>
</dbReference>
<proteinExistence type="predicted"/>
<sequence length="109" mass="13048">MQVTHCQKKSKLFLMKQTQRHKYDDEIDQPKRIESINKRSLIGELPEHLNDDDLLRTDRMAEMMPCNKPIILLCNHHIRTLCMCYYKKEANDKLNIYPVVRGIETTYRV</sequence>
<organism evidence="1 2">
    <name type="scientific">Glossina palpalis gambiensis</name>
    <dbReference type="NCBI Taxonomy" id="67801"/>
    <lineage>
        <taxon>Eukaryota</taxon>
        <taxon>Metazoa</taxon>
        <taxon>Ecdysozoa</taxon>
        <taxon>Arthropoda</taxon>
        <taxon>Hexapoda</taxon>
        <taxon>Insecta</taxon>
        <taxon>Pterygota</taxon>
        <taxon>Neoptera</taxon>
        <taxon>Endopterygota</taxon>
        <taxon>Diptera</taxon>
        <taxon>Brachycera</taxon>
        <taxon>Muscomorpha</taxon>
        <taxon>Hippoboscoidea</taxon>
        <taxon>Glossinidae</taxon>
        <taxon>Glossina</taxon>
    </lineage>
</organism>